<evidence type="ECO:0000313" key="4">
    <source>
        <dbReference type="Proteomes" id="UP000006055"/>
    </source>
</evidence>
<dbReference type="Pfam" id="PF04023">
    <property type="entry name" value="FeoA"/>
    <property type="match status" value="1"/>
</dbReference>
<dbReference type="InterPro" id="IPR008988">
    <property type="entry name" value="Transcriptional_repressor_C"/>
</dbReference>
<dbReference type="STRING" id="706587.Desti_0288"/>
<gene>
    <name evidence="3" type="ordered locus">Desti_0288</name>
</gene>
<keyword evidence="1" id="KW-0408">Iron</keyword>
<keyword evidence="4" id="KW-1185">Reference proteome</keyword>
<dbReference type="RefSeq" id="WP_014808188.1">
    <property type="nucleotide sequence ID" value="NC_018025.1"/>
</dbReference>
<name>I4C0D8_DESTA</name>
<dbReference type="HOGENOM" id="CLU_1568225_0_0_7"/>
<proteinExistence type="predicted"/>
<dbReference type="PANTHER" id="PTHR43151">
    <property type="entry name" value="FEOA FAMILY PROTEIN"/>
    <property type="match status" value="1"/>
</dbReference>
<dbReference type="KEGG" id="dti:Desti_0288"/>
<dbReference type="Proteomes" id="UP000006055">
    <property type="component" value="Chromosome"/>
</dbReference>
<evidence type="ECO:0000256" key="1">
    <source>
        <dbReference type="ARBA" id="ARBA00023004"/>
    </source>
</evidence>
<dbReference type="SMART" id="SM00899">
    <property type="entry name" value="FeoA"/>
    <property type="match status" value="1"/>
</dbReference>
<dbReference type="PANTHER" id="PTHR43151:SF2">
    <property type="entry name" value="FE(2+) TRANSPORT PROTEIN A-RELATED"/>
    <property type="match status" value="1"/>
</dbReference>
<dbReference type="eggNOG" id="COG1918">
    <property type="taxonomic scope" value="Bacteria"/>
</dbReference>
<dbReference type="InterPro" id="IPR007167">
    <property type="entry name" value="Fe-transptr_FeoA-like"/>
</dbReference>
<protein>
    <submittedName>
        <fullName evidence="3">Fe2+ transport system protein A</fullName>
    </submittedName>
</protein>
<feature type="domain" description="Ferrous iron transporter FeoA-like" evidence="2">
    <location>
        <begin position="90"/>
        <end position="162"/>
    </location>
</feature>
<dbReference type="GO" id="GO:0046914">
    <property type="term" value="F:transition metal ion binding"/>
    <property type="evidence" value="ECO:0007669"/>
    <property type="project" value="InterPro"/>
</dbReference>
<accession>I4C0D8</accession>
<dbReference type="EMBL" id="CP003360">
    <property type="protein sequence ID" value="AFM23029.1"/>
    <property type="molecule type" value="Genomic_DNA"/>
</dbReference>
<reference evidence="4" key="1">
    <citation type="submission" date="2012-06" db="EMBL/GenBank/DDBJ databases">
        <title>Complete sequence of chromosome of Desulfomonile tiedjei DSM 6799.</title>
        <authorList>
            <person name="Lucas S."/>
            <person name="Copeland A."/>
            <person name="Lapidus A."/>
            <person name="Glavina del Rio T."/>
            <person name="Dalin E."/>
            <person name="Tice H."/>
            <person name="Bruce D."/>
            <person name="Goodwin L."/>
            <person name="Pitluck S."/>
            <person name="Peters L."/>
            <person name="Ovchinnikova G."/>
            <person name="Zeytun A."/>
            <person name="Lu M."/>
            <person name="Kyrpides N."/>
            <person name="Mavromatis K."/>
            <person name="Ivanova N."/>
            <person name="Brettin T."/>
            <person name="Detter J.C."/>
            <person name="Han C."/>
            <person name="Larimer F."/>
            <person name="Land M."/>
            <person name="Hauser L."/>
            <person name="Markowitz V."/>
            <person name="Cheng J.-F."/>
            <person name="Hugenholtz P."/>
            <person name="Woyke T."/>
            <person name="Wu D."/>
            <person name="Spring S."/>
            <person name="Schroeder M."/>
            <person name="Brambilla E."/>
            <person name="Klenk H.-P."/>
            <person name="Eisen J.A."/>
        </authorList>
    </citation>
    <scope>NUCLEOTIDE SEQUENCE [LARGE SCALE GENOMIC DNA]</scope>
    <source>
        <strain evidence="4">ATCC 49306 / DSM 6799 / DCB-1</strain>
    </source>
</reference>
<sequence>MWEISIIVGMGLATGLFLLRNQLRKLAVGDTEQYCCKGEYSPVNSYCQNTKPLISGNCRGFEADPLDKNPSAAESRSTKSRDPIKGLSARSLLSIEPGRTGTVLALTGGREFEAKLISMGFNVGSEVTILKNGVGGTGLLVATGDTRLAIGKGIAERIVVAVDSTDESID</sequence>
<organism evidence="3 4">
    <name type="scientific">Desulfomonile tiedjei (strain ATCC 49306 / DSM 6799 / DCB-1)</name>
    <dbReference type="NCBI Taxonomy" id="706587"/>
    <lineage>
        <taxon>Bacteria</taxon>
        <taxon>Pseudomonadati</taxon>
        <taxon>Thermodesulfobacteriota</taxon>
        <taxon>Desulfomonilia</taxon>
        <taxon>Desulfomonilales</taxon>
        <taxon>Desulfomonilaceae</taxon>
        <taxon>Desulfomonile</taxon>
    </lineage>
</organism>
<dbReference type="InterPro" id="IPR038157">
    <property type="entry name" value="FeoA_core_dom"/>
</dbReference>
<evidence type="ECO:0000259" key="2">
    <source>
        <dbReference type="SMART" id="SM00899"/>
    </source>
</evidence>
<dbReference type="InterPro" id="IPR053184">
    <property type="entry name" value="FeoA-like"/>
</dbReference>
<dbReference type="OrthoDB" id="1707677at2"/>
<dbReference type="SUPFAM" id="SSF50037">
    <property type="entry name" value="C-terminal domain of transcriptional repressors"/>
    <property type="match status" value="1"/>
</dbReference>
<dbReference type="Gene3D" id="2.30.30.90">
    <property type="match status" value="1"/>
</dbReference>
<dbReference type="AlphaFoldDB" id="I4C0D8"/>
<evidence type="ECO:0000313" key="3">
    <source>
        <dbReference type="EMBL" id="AFM23029.1"/>
    </source>
</evidence>